<name>A0A382VFG3_9ZZZZ</name>
<evidence type="ECO:0000313" key="2">
    <source>
        <dbReference type="EMBL" id="SVD45217.1"/>
    </source>
</evidence>
<protein>
    <submittedName>
        <fullName evidence="2">Uncharacterized protein</fullName>
    </submittedName>
</protein>
<evidence type="ECO:0000256" key="1">
    <source>
        <dbReference type="SAM" id="MobiDB-lite"/>
    </source>
</evidence>
<sequence length="285" mass="32842">KPYNMTNKSKKEGIAELKPLLTKKVKDTYGSVSQEANVFPFDTRPMTIADFTQQRASEMGVSKSKWEEMSPQERESHPARADAQVKATRIRSRILQYNEKVLPFMLRKTMHHPISIVSYSQHKGPIEVRRLDENKDLVVLNSEEDLQEFMSSRRYRDTGFPGAKDEGIRAIYWNPTTSGLDLKMAVIDIDNPAKLPKEKVREATRQIAIQMESQNHPYIIMFTGQNFQIWFGANEERDLGSLRDVQAYLGGLLYGIGEFKRQDALDKEAIWIDNKIYTNPTQPTR</sequence>
<dbReference type="EMBL" id="UINC01151545">
    <property type="protein sequence ID" value="SVD45217.1"/>
    <property type="molecule type" value="Genomic_DNA"/>
</dbReference>
<feature type="non-terminal residue" evidence="2">
    <location>
        <position position="285"/>
    </location>
</feature>
<dbReference type="AlphaFoldDB" id="A0A382VFG3"/>
<reference evidence="2" key="1">
    <citation type="submission" date="2018-05" db="EMBL/GenBank/DDBJ databases">
        <authorList>
            <person name="Lanie J.A."/>
            <person name="Ng W.-L."/>
            <person name="Kazmierczak K.M."/>
            <person name="Andrzejewski T.M."/>
            <person name="Davidsen T.M."/>
            <person name="Wayne K.J."/>
            <person name="Tettelin H."/>
            <person name="Glass J.I."/>
            <person name="Rusch D."/>
            <person name="Podicherti R."/>
            <person name="Tsui H.-C.T."/>
            <person name="Winkler M.E."/>
        </authorList>
    </citation>
    <scope>NUCLEOTIDE SEQUENCE</scope>
</reference>
<organism evidence="2">
    <name type="scientific">marine metagenome</name>
    <dbReference type="NCBI Taxonomy" id="408172"/>
    <lineage>
        <taxon>unclassified sequences</taxon>
        <taxon>metagenomes</taxon>
        <taxon>ecological metagenomes</taxon>
    </lineage>
</organism>
<feature type="compositionally biased region" description="Basic and acidic residues" evidence="1">
    <location>
        <begin position="64"/>
        <end position="80"/>
    </location>
</feature>
<feature type="region of interest" description="Disordered" evidence="1">
    <location>
        <begin position="61"/>
        <end position="83"/>
    </location>
</feature>
<gene>
    <name evidence="2" type="ORF">METZ01_LOCUS398071</name>
</gene>
<accession>A0A382VFG3</accession>
<proteinExistence type="predicted"/>
<feature type="non-terminal residue" evidence="2">
    <location>
        <position position="1"/>
    </location>
</feature>